<keyword evidence="1" id="KW-0472">Membrane</keyword>
<reference evidence="2 3" key="1">
    <citation type="submission" date="2013-01" db="EMBL/GenBank/DDBJ databases">
        <authorList>
            <person name="Harkins D.M."/>
            <person name="Durkin A.S."/>
            <person name="Brinkac L.M."/>
            <person name="Haft D.H."/>
            <person name="Selengut J.D."/>
            <person name="Sanka R."/>
            <person name="DePew J."/>
            <person name="Purushe J."/>
            <person name="Hartskeerl R.A."/>
            <person name="Ahmed A."/>
            <person name="van der Linden H."/>
            <person name="Goris M.G.A."/>
            <person name="Vinetz J.M."/>
            <person name="Sutton G.G."/>
            <person name="Nierman W.C."/>
            <person name="Fouts D.E."/>
        </authorList>
    </citation>
    <scope>NUCLEOTIDE SEQUENCE [LARGE SCALE GENOMIC DNA]</scope>
    <source>
        <strain evidence="2 3">Brem 328</strain>
    </source>
</reference>
<keyword evidence="1" id="KW-1133">Transmembrane helix</keyword>
<sequence>MADFYGHVSNDTILYLSSSFFVFLSEIVLKIRAVRFVSRLFLPKKRLARI</sequence>
<gene>
    <name evidence="2" type="ORF">LEP1GSC056_4218</name>
</gene>
<dbReference type="AlphaFoldDB" id="A0ABC9SEL8"/>
<dbReference type="Proteomes" id="UP000012166">
    <property type="component" value="Unassembled WGS sequence"/>
</dbReference>
<name>A0ABC9SEL8_LEPBO</name>
<organism evidence="2 3">
    <name type="scientific">Leptospira borgpetersenii str. Brem 328</name>
    <dbReference type="NCBI Taxonomy" id="1049780"/>
    <lineage>
        <taxon>Bacteria</taxon>
        <taxon>Pseudomonadati</taxon>
        <taxon>Spirochaetota</taxon>
        <taxon>Spirochaetia</taxon>
        <taxon>Leptospirales</taxon>
        <taxon>Leptospiraceae</taxon>
        <taxon>Leptospira</taxon>
    </lineage>
</organism>
<accession>A0ABC9SEL8</accession>
<dbReference type="EMBL" id="AHMS02000039">
    <property type="protein sequence ID" value="EMN16234.1"/>
    <property type="molecule type" value="Genomic_DNA"/>
</dbReference>
<evidence type="ECO:0000313" key="2">
    <source>
        <dbReference type="EMBL" id="EMN16234.1"/>
    </source>
</evidence>
<comment type="caution">
    <text evidence="2">The sequence shown here is derived from an EMBL/GenBank/DDBJ whole genome shotgun (WGS) entry which is preliminary data.</text>
</comment>
<keyword evidence="1" id="KW-0812">Transmembrane</keyword>
<proteinExistence type="predicted"/>
<evidence type="ECO:0000313" key="3">
    <source>
        <dbReference type="Proteomes" id="UP000012166"/>
    </source>
</evidence>
<protein>
    <submittedName>
        <fullName evidence="2">Uncharacterized protein</fullName>
    </submittedName>
</protein>
<feature type="transmembrane region" description="Helical" evidence="1">
    <location>
        <begin position="12"/>
        <end position="29"/>
    </location>
</feature>
<evidence type="ECO:0000256" key="1">
    <source>
        <dbReference type="SAM" id="Phobius"/>
    </source>
</evidence>